<dbReference type="Pfam" id="PF00385">
    <property type="entry name" value="Chromo"/>
    <property type="match status" value="2"/>
</dbReference>
<feature type="compositionally biased region" description="Acidic residues" evidence="5">
    <location>
        <begin position="179"/>
        <end position="192"/>
    </location>
</feature>
<feature type="domain" description="Chromo" evidence="6">
    <location>
        <begin position="292"/>
        <end position="351"/>
    </location>
</feature>
<name>B4NC12_DROWI</name>
<proteinExistence type="predicted"/>
<dbReference type="GO" id="GO:0005634">
    <property type="term" value="C:nucleus"/>
    <property type="evidence" value="ECO:0007669"/>
    <property type="project" value="UniProtKB-SubCell"/>
</dbReference>
<evidence type="ECO:0000313" key="7">
    <source>
        <dbReference type="EMBL" id="EDW82371.2"/>
    </source>
</evidence>
<dbReference type="STRING" id="7260.B4NC12"/>
<sequence>MVKLGKKKLAEELSKKKPDRGSEEKNSKNGDDGAKTDLSKEKDVDSKIETGSSKSDSSSLKRSAESKGKQRKSSIANRGHSASKSDSGKEQEDHQDDGDDASDYLPLNGRKGSSSIESSRDPPPSKKPRKQAKPKATSSKVATATVGKGASNNANNKKKKSRAVATDDEDSLSSSDVADGGEEPEAEDEKEFEVEAIVGHKTIKCVSYFLVRWKGYTKDSDSWEPEDDLHCDVLIAEFRKKEKISGKAGKPKKSILASATGGSASGNSRGRLVGNAKNKGNKKIPTDPEKEWAVERIIDFVDDDEQGPLYRIRWKGFGAKEDTWEPESNLSCEGLIEKFKKSLVNERNVDAKELRESPKKTKRLVNETIPRSNLHNRIERSSKRAAAKNRVFYGEE</sequence>
<dbReference type="Proteomes" id="UP000007798">
    <property type="component" value="Unassembled WGS sequence"/>
</dbReference>
<feature type="domain" description="Chromo" evidence="6">
    <location>
        <begin position="192"/>
        <end position="250"/>
    </location>
</feature>
<keyword evidence="3" id="KW-0158">Chromosome</keyword>
<feature type="compositionally biased region" description="Low complexity" evidence="5">
    <location>
        <begin position="257"/>
        <end position="266"/>
    </location>
</feature>
<dbReference type="PANTHER" id="PTHR22812">
    <property type="entry name" value="CHROMOBOX PROTEIN"/>
    <property type="match status" value="1"/>
</dbReference>
<evidence type="ECO:0000313" key="8">
    <source>
        <dbReference type="Proteomes" id="UP000007798"/>
    </source>
</evidence>
<dbReference type="EMBL" id="CH964239">
    <property type="protein sequence ID" value="EDW82371.2"/>
    <property type="molecule type" value="Genomic_DNA"/>
</dbReference>
<evidence type="ECO:0000259" key="6">
    <source>
        <dbReference type="PROSITE" id="PS50013"/>
    </source>
</evidence>
<keyword evidence="4" id="KW-0539">Nucleus</keyword>
<dbReference type="PROSITE" id="PS50013">
    <property type="entry name" value="CHROMO_2"/>
    <property type="match status" value="2"/>
</dbReference>
<reference evidence="7 8" key="1">
    <citation type="journal article" date="2007" name="Nature">
        <title>Evolution of genes and genomes on the Drosophila phylogeny.</title>
        <authorList>
            <consortium name="Drosophila 12 Genomes Consortium"/>
            <person name="Clark A.G."/>
            <person name="Eisen M.B."/>
            <person name="Smith D.R."/>
            <person name="Bergman C.M."/>
            <person name="Oliver B."/>
            <person name="Markow T.A."/>
            <person name="Kaufman T.C."/>
            <person name="Kellis M."/>
            <person name="Gelbart W."/>
            <person name="Iyer V.N."/>
            <person name="Pollard D.A."/>
            <person name="Sackton T.B."/>
            <person name="Larracuente A.M."/>
            <person name="Singh N.D."/>
            <person name="Abad J.P."/>
            <person name="Abt D.N."/>
            <person name="Adryan B."/>
            <person name="Aguade M."/>
            <person name="Akashi H."/>
            <person name="Anderson W.W."/>
            <person name="Aquadro C.F."/>
            <person name="Ardell D.H."/>
            <person name="Arguello R."/>
            <person name="Artieri C.G."/>
            <person name="Barbash D.A."/>
            <person name="Barker D."/>
            <person name="Barsanti P."/>
            <person name="Batterham P."/>
            <person name="Batzoglou S."/>
            <person name="Begun D."/>
            <person name="Bhutkar A."/>
            <person name="Blanco E."/>
            <person name="Bosak S.A."/>
            <person name="Bradley R.K."/>
            <person name="Brand A.D."/>
            <person name="Brent M.R."/>
            <person name="Brooks A.N."/>
            <person name="Brown R.H."/>
            <person name="Butlin R.K."/>
            <person name="Caggese C."/>
            <person name="Calvi B.R."/>
            <person name="Bernardo de Carvalho A."/>
            <person name="Caspi A."/>
            <person name="Castrezana S."/>
            <person name="Celniker S.E."/>
            <person name="Chang J.L."/>
            <person name="Chapple C."/>
            <person name="Chatterji S."/>
            <person name="Chinwalla A."/>
            <person name="Civetta A."/>
            <person name="Clifton S.W."/>
            <person name="Comeron J.M."/>
            <person name="Costello J.C."/>
            <person name="Coyne J.A."/>
            <person name="Daub J."/>
            <person name="David R.G."/>
            <person name="Delcher A.L."/>
            <person name="Delehaunty K."/>
            <person name="Do C.B."/>
            <person name="Ebling H."/>
            <person name="Edwards K."/>
            <person name="Eickbush T."/>
            <person name="Evans J.D."/>
            <person name="Filipski A."/>
            <person name="Findeiss S."/>
            <person name="Freyhult E."/>
            <person name="Fulton L."/>
            <person name="Fulton R."/>
            <person name="Garcia A.C."/>
            <person name="Gardiner A."/>
            <person name="Garfield D.A."/>
            <person name="Garvin B.E."/>
            <person name="Gibson G."/>
            <person name="Gilbert D."/>
            <person name="Gnerre S."/>
            <person name="Godfrey J."/>
            <person name="Good R."/>
            <person name="Gotea V."/>
            <person name="Gravely B."/>
            <person name="Greenberg A.J."/>
            <person name="Griffiths-Jones S."/>
            <person name="Gross S."/>
            <person name="Guigo R."/>
            <person name="Gustafson E.A."/>
            <person name="Haerty W."/>
            <person name="Hahn M.W."/>
            <person name="Halligan D.L."/>
            <person name="Halpern A.L."/>
            <person name="Halter G.M."/>
            <person name="Han M.V."/>
            <person name="Heger A."/>
            <person name="Hillier L."/>
            <person name="Hinrichs A.S."/>
            <person name="Holmes I."/>
            <person name="Hoskins R.A."/>
            <person name="Hubisz M.J."/>
            <person name="Hultmark D."/>
            <person name="Huntley M.A."/>
            <person name="Jaffe D.B."/>
            <person name="Jagadeeshan S."/>
            <person name="Jeck W.R."/>
            <person name="Johnson J."/>
            <person name="Jones C.D."/>
            <person name="Jordan W.C."/>
            <person name="Karpen G.H."/>
            <person name="Kataoka E."/>
            <person name="Keightley P.D."/>
            <person name="Kheradpour P."/>
            <person name="Kirkness E.F."/>
            <person name="Koerich L.B."/>
            <person name="Kristiansen K."/>
            <person name="Kudrna D."/>
            <person name="Kulathinal R.J."/>
            <person name="Kumar S."/>
            <person name="Kwok R."/>
            <person name="Lander E."/>
            <person name="Langley C.H."/>
            <person name="Lapoint R."/>
            <person name="Lazzaro B.P."/>
            <person name="Lee S.J."/>
            <person name="Levesque L."/>
            <person name="Li R."/>
            <person name="Lin C.F."/>
            <person name="Lin M.F."/>
            <person name="Lindblad-Toh K."/>
            <person name="Llopart A."/>
            <person name="Long M."/>
            <person name="Low L."/>
            <person name="Lozovsky E."/>
            <person name="Lu J."/>
            <person name="Luo M."/>
            <person name="Machado C.A."/>
            <person name="Makalowski W."/>
            <person name="Marzo M."/>
            <person name="Matsuda M."/>
            <person name="Matzkin L."/>
            <person name="McAllister B."/>
            <person name="McBride C.S."/>
            <person name="McKernan B."/>
            <person name="McKernan K."/>
            <person name="Mendez-Lago M."/>
            <person name="Minx P."/>
            <person name="Mollenhauer M.U."/>
            <person name="Montooth K."/>
            <person name="Mount S.M."/>
            <person name="Mu X."/>
            <person name="Myers E."/>
            <person name="Negre B."/>
            <person name="Newfeld S."/>
            <person name="Nielsen R."/>
            <person name="Noor M.A."/>
            <person name="O'Grady P."/>
            <person name="Pachter L."/>
            <person name="Papaceit M."/>
            <person name="Parisi M.J."/>
            <person name="Parisi M."/>
            <person name="Parts L."/>
            <person name="Pedersen J.S."/>
            <person name="Pesole G."/>
            <person name="Phillippy A.M."/>
            <person name="Ponting C.P."/>
            <person name="Pop M."/>
            <person name="Porcelli D."/>
            <person name="Powell J.R."/>
            <person name="Prohaska S."/>
            <person name="Pruitt K."/>
            <person name="Puig M."/>
            <person name="Quesneville H."/>
            <person name="Ram K.R."/>
            <person name="Rand D."/>
            <person name="Rasmussen M.D."/>
            <person name="Reed L.K."/>
            <person name="Reenan R."/>
            <person name="Reily A."/>
            <person name="Remington K.A."/>
            <person name="Rieger T.T."/>
            <person name="Ritchie M.G."/>
            <person name="Robin C."/>
            <person name="Rogers Y.H."/>
            <person name="Rohde C."/>
            <person name="Rozas J."/>
            <person name="Rubenfield M.J."/>
            <person name="Ruiz A."/>
            <person name="Russo S."/>
            <person name="Salzberg S.L."/>
            <person name="Sanchez-Gracia A."/>
            <person name="Saranga D.J."/>
            <person name="Sato H."/>
            <person name="Schaeffer S.W."/>
            <person name="Schatz M.C."/>
            <person name="Schlenke T."/>
            <person name="Schwartz R."/>
            <person name="Segarra C."/>
            <person name="Singh R.S."/>
            <person name="Sirot L."/>
            <person name="Sirota M."/>
            <person name="Sisneros N.B."/>
            <person name="Smith C.D."/>
            <person name="Smith T.F."/>
            <person name="Spieth J."/>
            <person name="Stage D.E."/>
            <person name="Stark A."/>
            <person name="Stephan W."/>
            <person name="Strausberg R.L."/>
            <person name="Strempel S."/>
            <person name="Sturgill D."/>
            <person name="Sutton G."/>
            <person name="Sutton G.G."/>
            <person name="Tao W."/>
            <person name="Teichmann S."/>
            <person name="Tobari Y.N."/>
            <person name="Tomimura Y."/>
            <person name="Tsolas J.M."/>
            <person name="Valente V.L."/>
            <person name="Venter E."/>
            <person name="Venter J.C."/>
            <person name="Vicario S."/>
            <person name="Vieira F.G."/>
            <person name="Vilella A.J."/>
            <person name="Villasante A."/>
            <person name="Walenz B."/>
            <person name="Wang J."/>
            <person name="Wasserman M."/>
            <person name="Watts T."/>
            <person name="Wilson D."/>
            <person name="Wilson R.K."/>
            <person name="Wing R.A."/>
            <person name="Wolfner M.F."/>
            <person name="Wong A."/>
            <person name="Wong G.K."/>
            <person name="Wu C.I."/>
            <person name="Wu G."/>
            <person name="Yamamoto D."/>
            <person name="Yang H.P."/>
            <person name="Yang S.P."/>
            <person name="Yorke J.A."/>
            <person name="Yoshida K."/>
            <person name="Zdobnov E."/>
            <person name="Zhang P."/>
            <person name="Zhang Y."/>
            <person name="Zimin A.V."/>
            <person name="Baldwin J."/>
            <person name="Abdouelleil A."/>
            <person name="Abdulkadir J."/>
            <person name="Abebe A."/>
            <person name="Abera B."/>
            <person name="Abreu J."/>
            <person name="Acer S.C."/>
            <person name="Aftuck L."/>
            <person name="Alexander A."/>
            <person name="An P."/>
            <person name="Anderson E."/>
            <person name="Anderson S."/>
            <person name="Arachi H."/>
            <person name="Azer M."/>
            <person name="Bachantsang P."/>
            <person name="Barry A."/>
            <person name="Bayul T."/>
            <person name="Berlin A."/>
            <person name="Bessette D."/>
            <person name="Bloom T."/>
            <person name="Blye J."/>
            <person name="Boguslavskiy L."/>
            <person name="Bonnet C."/>
            <person name="Boukhgalter B."/>
            <person name="Bourzgui I."/>
            <person name="Brown A."/>
            <person name="Cahill P."/>
            <person name="Channer S."/>
            <person name="Cheshatsang Y."/>
            <person name="Chuda L."/>
            <person name="Citroen M."/>
            <person name="Collymore A."/>
            <person name="Cooke P."/>
            <person name="Costello M."/>
            <person name="D'Aco K."/>
            <person name="Daza R."/>
            <person name="De Haan G."/>
            <person name="DeGray S."/>
            <person name="DeMaso C."/>
            <person name="Dhargay N."/>
            <person name="Dooley K."/>
            <person name="Dooley E."/>
            <person name="Doricent M."/>
            <person name="Dorje P."/>
            <person name="Dorjee K."/>
            <person name="Dupes A."/>
            <person name="Elong R."/>
            <person name="Falk J."/>
            <person name="Farina A."/>
            <person name="Faro S."/>
            <person name="Ferguson D."/>
            <person name="Fisher S."/>
            <person name="Foley C.D."/>
            <person name="Franke A."/>
            <person name="Friedrich D."/>
            <person name="Gadbois L."/>
            <person name="Gearin G."/>
            <person name="Gearin C.R."/>
            <person name="Giannoukos G."/>
            <person name="Goode T."/>
            <person name="Graham J."/>
            <person name="Grandbois E."/>
            <person name="Grewal S."/>
            <person name="Gyaltsen K."/>
            <person name="Hafez N."/>
            <person name="Hagos B."/>
            <person name="Hall J."/>
            <person name="Henson C."/>
            <person name="Hollinger A."/>
            <person name="Honan T."/>
            <person name="Huard M.D."/>
            <person name="Hughes L."/>
            <person name="Hurhula B."/>
            <person name="Husby M.E."/>
            <person name="Kamat A."/>
            <person name="Kanga B."/>
            <person name="Kashin S."/>
            <person name="Khazanovich D."/>
            <person name="Kisner P."/>
            <person name="Lance K."/>
            <person name="Lara M."/>
            <person name="Lee W."/>
            <person name="Lennon N."/>
            <person name="Letendre F."/>
            <person name="LeVine R."/>
            <person name="Lipovsky A."/>
            <person name="Liu X."/>
            <person name="Liu J."/>
            <person name="Liu S."/>
            <person name="Lokyitsang T."/>
            <person name="Lokyitsang Y."/>
            <person name="Lubonja R."/>
            <person name="Lui A."/>
            <person name="MacDonald P."/>
            <person name="Magnisalis V."/>
            <person name="Maru K."/>
            <person name="Matthews C."/>
            <person name="McCusker W."/>
            <person name="McDonough S."/>
            <person name="Mehta T."/>
            <person name="Meldrim J."/>
            <person name="Meneus L."/>
            <person name="Mihai O."/>
            <person name="Mihalev A."/>
            <person name="Mihova T."/>
            <person name="Mittelman R."/>
            <person name="Mlenga V."/>
            <person name="Montmayeur A."/>
            <person name="Mulrain L."/>
            <person name="Navidi A."/>
            <person name="Naylor J."/>
            <person name="Negash T."/>
            <person name="Nguyen T."/>
            <person name="Nguyen N."/>
            <person name="Nicol R."/>
            <person name="Norbu C."/>
            <person name="Norbu N."/>
            <person name="Novod N."/>
            <person name="O'Neill B."/>
            <person name="Osman S."/>
            <person name="Markiewicz E."/>
            <person name="Oyono O.L."/>
            <person name="Patti C."/>
            <person name="Phunkhang P."/>
            <person name="Pierre F."/>
            <person name="Priest M."/>
            <person name="Raghuraman S."/>
            <person name="Rege F."/>
            <person name="Reyes R."/>
            <person name="Rise C."/>
            <person name="Rogov P."/>
            <person name="Ross K."/>
            <person name="Ryan E."/>
            <person name="Settipalli S."/>
            <person name="Shea T."/>
            <person name="Sherpa N."/>
            <person name="Shi L."/>
            <person name="Shih D."/>
            <person name="Sparrow T."/>
            <person name="Spaulding J."/>
            <person name="Stalker J."/>
            <person name="Stange-Thomann N."/>
            <person name="Stavropoulos S."/>
            <person name="Stone C."/>
            <person name="Strader C."/>
            <person name="Tesfaye S."/>
            <person name="Thomson T."/>
            <person name="Thoulutsang Y."/>
            <person name="Thoulutsang D."/>
            <person name="Topham K."/>
            <person name="Topping I."/>
            <person name="Tsamla T."/>
            <person name="Vassiliev H."/>
            <person name="Vo A."/>
            <person name="Wangchuk T."/>
            <person name="Wangdi T."/>
            <person name="Weiand M."/>
            <person name="Wilkinson J."/>
            <person name="Wilson A."/>
            <person name="Yadav S."/>
            <person name="Young G."/>
            <person name="Yu Q."/>
            <person name="Zembek L."/>
            <person name="Zhong D."/>
            <person name="Zimmer A."/>
            <person name="Zwirko Z."/>
            <person name="Jaffe D.B."/>
            <person name="Alvarez P."/>
            <person name="Brockman W."/>
            <person name="Butler J."/>
            <person name="Chin C."/>
            <person name="Gnerre S."/>
            <person name="Grabherr M."/>
            <person name="Kleber M."/>
            <person name="Mauceli E."/>
            <person name="MacCallum I."/>
        </authorList>
    </citation>
    <scope>NUCLEOTIDE SEQUENCE [LARGE SCALE GENOMIC DNA]</scope>
    <source>
        <strain evidence="8">Tucson 14030-0811.24</strain>
    </source>
</reference>
<evidence type="ECO:0000256" key="1">
    <source>
        <dbReference type="ARBA" id="ARBA00004123"/>
    </source>
</evidence>
<dbReference type="eggNOG" id="KOG1911">
    <property type="taxonomic scope" value="Eukaryota"/>
</dbReference>
<dbReference type="AlphaFoldDB" id="B4NC12"/>
<dbReference type="SMART" id="SM00298">
    <property type="entry name" value="CHROMO"/>
    <property type="match status" value="2"/>
</dbReference>
<evidence type="ECO:0000256" key="4">
    <source>
        <dbReference type="ARBA" id="ARBA00023242"/>
    </source>
</evidence>
<dbReference type="InParanoid" id="B4NC12"/>
<feature type="compositionally biased region" description="Low complexity" evidence="5">
    <location>
        <begin position="49"/>
        <end position="61"/>
    </location>
</feature>
<dbReference type="CDD" id="cd00024">
    <property type="entry name" value="CD_CSD"/>
    <property type="match status" value="2"/>
</dbReference>
<dbReference type="InterPro" id="IPR000953">
    <property type="entry name" value="Chromo/chromo_shadow_dom"/>
</dbReference>
<dbReference type="HOGENOM" id="CLU_064379_0_0_1"/>
<feature type="compositionally biased region" description="Polar residues" evidence="5">
    <location>
        <begin position="73"/>
        <end position="85"/>
    </location>
</feature>
<feature type="compositionally biased region" description="Basic and acidic residues" evidence="5">
    <location>
        <begin position="8"/>
        <end position="48"/>
    </location>
</feature>
<dbReference type="SUPFAM" id="SSF54160">
    <property type="entry name" value="Chromo domain-like"/>
    <property type="match status" value="2"/>
</dbReference>
<dbReference type="OrthoDB" id="5376140at2759"/>
<comment type="subcellular location">
    <subcellularLocation>
        <location evidence="2">Chromosome</location>
    </subcellularLocation>
    <subcellularLocation>
        <location evidence="1">Nucleus</location>
    </subcellularLocation>
</comment>
<dbReference type="PROSITE" id="PS00598">
    <property type="entry name" value="CHROMO_1"/>
    <property type="match status" value="2"/>
</dbReference>
<dbReference type="Gene3D" id="2.40.50.40">
    <property type="match status" value="2"/>
</dbReference>
<accession>B4NC12</accession>
<dbReference type="InterPro" id="IPR051219">
    <property type="entry name" value="Heterochromatin_chromo-domain"/>
</dbReference>
<feature type="compositionally biased region" description="Acidic residues" evidence="5">
    <location>
        <begin position="93"/>
        <end position="102"/>
    </location>
</feature>
<dbReference type="InterPro" id="IPR016197">
    <property type="entry name" value="Chromo-like_dom_sf"/>
</dbReference>
<gene>
    <name evidence="7" type="primary">Dwil\GK25767</name>
    <name evidence="7" type="ORF">Dwil_GK25767</name>
</gene>
<dbReference type="InterPro" id="IPR023779">
    <property type="entry name" value="Chromodomain_CS"/>
</dbReference>
<feature type="region of interest" description="Disordered" evidence="5">
    <location>
        <begin position="1"/>
        <end position="192"/>
    </location>
</feature>
<dbReference type="InterPro" id="IPR023780">
    <property type="entry name" value="Chromo_domain"/>
</dbReference>
<evidence type="ECO:0000256" key="5">
    <source>
        <dbReference type="SAM" id="MobiDB-lite"/>
    </source>
</evidence>
<dbReference type="GO" id="GO:0005694">
    <property type="term" value="C:chromosome"/>
    <property type="evidence" value="ECO:0007669"/>
    <property type="project" value="UniProtKB-SubCell"/>
</dbReference>
<feature type="region of interest" description="Disordered" evidence="5">
    <location>
        <begin position="245"/>
        <end position="287"/>
    </location>
</feature>
<evidence type="ECO:0000256" key="3">
    <source>
        <dbReference type="ARBA" id="ARBA00022454"/>
    </source>
</evidence>
<keyword evidence="8" id="KW-1185">Reference proteome</keyword>
<protein>
    <recommendedName>
        <fullName evidence="6">Chromo domain-containing protein</fullName>
    </recommendedName>
</protein>
<organism evidence="7 8">
    <name type="scientific">Drosophila willistoni</name>
    <name type="common">Fruit fly</name>
    <dbReference type="NCBI Taxonomy" id="7260"/>
    <lineage>
        <taxon>Eukaryota</taxon>
        <taxon>Metazoa</taxon>
        <taxon>Ecdysozoa</taxon>
        <taxon>Arthropoda</taxon>
        <taxon>Hexapoda</taxon>
        <taxon>Insecta</taxon>
        <taxon>Pterygota</taxon>
        <taxon>Neoptera</taxon>
        <taxon>Endopterygota</taxon>
        <taxon>Diptera</taxon>
        <taxon>Brachycera</taxon>
        <taxon>Muscomorpha</taxon>
        <taxon>Ephydroidea</taxon>
        <taxon>Drosophilidae</taxon>
        <taxon>Drosophila</taxon>
        <taxon>Sophophora</taxon>
    </lineage>
</organism>
<evidence type="ECO:0000256" key="2">
    <source>
        <dbReference type="ARBA" id="ARBA00004286"/>
    </source>
</evidence>